<evidence type="ECO:0000313" key="4">
    <source>
        <dbReference type="Proteomes" id="UP000256977"/>
    </source>
</evidence>
<dbReference type="SMART" id="SM00564">
    <property type="entry name" value="PQQ"/>
    <property type="match status" value="3"/>
</dbReference>
<comment type="caution">
    <text evidence="3">The sequence shown here is derived from an EMBL/GenBank/DDBJ whole genome shotgun (WGS) entry which is preliminary data.</text>
</comment>
<dbReference type="InterPro" id="IPR002372">
    <property type="entry name" value="PQQ_rpt_dom"/>
</dbReference>
<dbReference type="SUPFAM" id="SSF50998">
    <property type="entry name" value="Quinoprotein alcohol dehydrogenase-like"/>
    <property type="match status" value="1"/>
</dbReference>
<dbReference type="PANTHER" id="PTHR34512">
    <property type="entry name" value="CELL SURFACE PROTEIN"/>
    <property type="match status" value="1"/>
</dbReference>
<keyword evidence="4" id="KW-1185">Reference proteome</keyword>
<dbReference type="InterPro" id="IPR015943">
    <property type="entry name" value="WD40/YVTN_repeat-like_dom_sf"/>
</dbReference>
<accession>A0A3D9KG69</accession>
<dbReference type="Gene3D" id="2.130.10.10">
    <property type="entry name" value="YVTN repeat-like/Quinoprotein amine dehydrogenase"/>
    <property type="match status" value="1"/>
</dbReference>
<feature type="chain" id="PRO_5039477854" evidence="1">
    <location>
        <begin position="26"/>
        <end position="435"/>
    </location>
</feature>
<sequence length="435" mass="46365">MQLMRKAAGAALSLALLASVLPAVAGQAEAAGKTTYSREYGIMAADKTPILKPKWQLQADVAGGGASEIAAADGRLFYSYKNKIISVDATTGKTKWTYDGRRSSPLLAGEGSLYFVNSLGYLIKLNAKTGAAGWKTKIADASEDAFYSLARDGRTLYVTELDSLAAYDASTGKRKWKTKSQEIGSPQYQGTYGGIAVVSGVENGAITTIHFYGYEAASGKRLWELDGTHSDVLHEQDGYLYLRNNWPVLDNGFAAVIDKVDVKTGKIAKTLSYIPEEDVAGNNAAAVIIEGKSIYIEQIKSGGSKVSVFSLDREPEKQTPRIYENHGKFLAGPYAGRLYFEVNQKLIGLKDGGNGFIVFNGPANPIAQLDLLGQAAVIGLTNGQVYLANASTGKVAGKLVTGARQFGTAKVENGMAIIQAEDQIYAVALPSSLTK</sequence>
<organism evidence="3 4">
    <name type="scientific">Cohnella phaseoli</name>
    <dbReference type="NCBI Taxonomy" id="456490"/>
    <lineage>
        <taxon>Bacteria</taxon>
        <taxon>Bacillati</taxon>
        <taxon>Bacillota</taxon>
        <taxon>Bacilli</taxon>
        <taxon>Bacillales</taxon>
        <taxon>Paenibacillaceae</taxon>
        <taxon>Cohnella</taxon>
    </lineage>
</organism>
<gene>
    <name evidence="3" type="ORF">DFP98_10474</name>
</gene>
<protein>
    <submittedName>
        <fullName evidence="3">Putative pyrroloquinoline-quinone binding quinoprotein</fullName>
    </submittedName>
</protein>
<name>A0A3D9KG69_9BACL</name>
<dbReference type="InterPro" id="IPR018391">
    <property type="entry name" value="PQQ_b-propeller_rpt"/>
</dbReference>
<dbReference type="EMBL" id="QRDZ01000004">
    <property type="protein sequence ID" value="RED85369.1"/>
    <property type="molecule type" value="Genomic_DNA"/>
</dbReference>
<proteinExistence type="predicted"/>
<reference evidence="3 4" key="1">
    <citation type="submission" date="2018-07" db="EMBL/GenBank/DDBJ databases">
        <title>Genomic Encyclopedia of Type Strains, Phase III (KMG-III): the genomes of soil and plant-associated and newly described type strains.</title>
        <authorList>
            <person name="Whitman W."/>
        </authorList>
    </citation>
    <scope>NUCLEOTIDE SEQUENCE [LARGE SCALE GENOMIC DNA]</scope>
    <source>
        <strain evidence="3 4">CECT 7287</strain>
    </source>
</reference>
<evidence type="ECO:0000259" key="2">
    <source>
        <dbReference type="Pfam" id="PF13360"/>
    </source>
</evidence>
<dbReference type="Pfam" id="PF13360">
    <property type="entry name" value="PQQ_2"/>
    <property type="match status" value="1"/>
</dbReference>
<dbReference type="Proteomes" id="UP000256977">
    <property type="component" value="Unassembled WGS sequence"/>
</dbReference>
<dbReference type="InterPro" id="IPR011047">
    <property type="entry name" value="Quinoprotein_ADH-like_sf"/>
</dbReference>
<feature type="domain" description="Pyrrolo-quinoline quinone repeat" evidence="2">
    <location>
        <begin position="122"/>
        <end position="296"/>
    </location>
</feature>
<dbReference type="AlphaFoldDB" id="A0A3D9KG69"/>
<evidence type="ECO:0000256" key="1">
    <source>
        <dbReference type="SAM" id="SignalP"/>
    </source>
</evidence>
<dbReference type="PANTHER" id="PTHR34512:SF30">
    <property type="entry name" value="OUTER MEMBRANE PROTEIN ASSEMBLY FACTOR BAMB"/>
    <property type="match status" value="1"/>
</dbReference>
<keyword evidence="1" id="KW-0732">Signal</keyword>
<evidence type="ECO:0000313" key="3">
    <source>
        <dbReference type="EMBL" id="RED85369.1"/>
    </source>
</evidence>
<feature type="signal peptide" evidence="1">
    <location>
        <begin position="1"/>
        <end position="25"/>
    </location>
</feature>